<accession>T0GF43</accession>
<dbReference type="Gene3D" id="3.10.105.10">
    <property type="entry name" value="Dipeptide-binding Protein, Domain 3"/>
    <property type="match status" value="1"/>
</dbReference>
<comment type="similarity">
    <text evidence="2">Belongs to the bacterial solute-binding protein 5 family.</text>
</comment>
<comment type="caution">
    <text evidence="4">The sequence shown here is derived from an EMBL/GenBank/DDBJ whole genome shotgun (WGS) entry which is preliminary data.</text>
</comment>
<sequence length="510" mass="56004">MDLTRRTLIGSGAALGGAALLAACGGAREGGESQASSTPRHGGRLRLGILDGERSGNLDAHKPVGIGSIIRGFAMYAKPWEWSSRMTPDLALAELSEVAPDASYWTIRLRKGLEFHNGKTITADDLAFSILRLTDPALASPYGALVHPVDRSRVDKLDDRTVRIHFREGRGFVALPDTWTNFGGVVPTDYHPVTNPIGAGPYKIKEFLPGQRALFTRFENYFKAGKPYAGELEIIEFKDPTTRIAALLAGQIDMANALLPEQAGLLGQSARLLVSKTNTWQSFDMNMRHPLFQDPRVRQAFRLIADREDLVRRALQGQGRIGNDLYSPQDPSFDHGIRQRVTDIDQARSLLRQAGQFNPSVELVASPAGATSALVFAEQAKKAGVDIRVKKVDLATFNSPEWKDWAISTGGTLGLSWLPTGLHIDAPTAVANHTFFKDARFDRLFTAALAEPDLSKRTELVHAAQRIQHESGGLLIWGFTNILDGISPRVGGIEAEESHFPTWRFDKLWV</sequence>
<dbReference type="Proteomes" id="UP000015525">
    <property type="component" value="Unassembled WGS sequence"/>
</dbReference>
<dbReference type="RefSeq" id="WP_021240029.1">
    <property type="nucleotide sequence ID" value="NZ_ATHO01000170.1"/>
</dbReference>
<dbReference type="GO" id="GO:1904680">
    <property type="term" value="F:peptide transmembrane transporter activity"/>
    <property type="evidence" value="ECO:0007669"/>
    <property type="project" value="TreeGrafter"/>
</dbReference>
<gene>
    <name evidence="4" type="ORF">L288_20250</name>
</gene>
<evidence type="ECO:0000313" key="5">
    <source>
        <dbReference type="Proteomes" id="UP000015525"/>
    </source>
</evidence>
<dbReference type="InterPro" id="IPR000914">
    <property type="entry name" value="SBP_5_dom"/>
</dbReference>
<dbReference type="PANTHER" id="PTHR30290">
    <property type="entry name" value="PERIPLASMIC BINDING COMPONENT OF ABC TRANSPORTER"/>
    <property type="match status" value="1"/>
</dbReference>
<dbReference type="PATRIC" id="fig|1329909.3.peg.3898"/>
<dbReference type="PROSITE" id="PS51257">
    <property type="entry name" value="PROKAR_LIPOPROTEIN"/>
    <property type="match status" value="1"/>
</dbReference>
<protein>
    <recommendedName>
        <fullName evidence="3">Solute-binding protein family 5 domain-containing protein</fullName>
    </recommendedName>
</protein>
<dbReference type="SUPFAM" id="SSF53850">
    <property type="entry name" value="Periplasmic binding protein-like II"/>
    <property type="match status" value="1"/>
</dbReference>
<name>T0GF43_9SPHN</name>
<dbReference type="InterPro" id="IPR039424">
    <property type="entry name" value="SBP_5"/>
</dbReference>
<proteinExistence type="inferred from homology"/>
<evidence type="ECO:0000259" key="3">
    <source>
        <dbReference type="Pfam" id="PF00496"/>
    </source>
</evidence>
<dbReference type="AlphaFoldDB" id="T0GF43"/>
<dbReference type="EMBL" id="ATHO01000170">
    <property type="protein sequence ID" value="EQA98682.1"/>
    <property type="molecule type" value="Genomic_DNA"/>
</dbReference>
<dbReference type="PANTHER" id="PTHR30290:SF83">
    <property type="entry name" value="ABC TRANSPORTER SUBSTRATE-BINDING PROTEIN"/>
    <property type="match status" value="1"/>
</dbReference>
<feature type="domain" description="Solute-binding protein family 5" evidence="3">
    <location>
        <begin position="90"/>
        <end position="414"/>
    </location>
</feature>
<keyword evidence="5" id="KW-1185">Reference proteome</keyword>
<organism evidence="4 5">
    <name type="scientific">Sphingobium quisquiliarum P25</name>
    <dbReference type="NCBI Taxonomy" id="1329909"/>
    <lineage>
        <taxon>Bacteria</taxon>
        <taxon>Pseudomonadati</taxon>
        <taxon>Pseudomonadota</taxon>
        <taxon>Alphaproteobacteria</taxon>
        <taxon>Sphingomonadales</taxon>
        <taxon>Sphingomonadaceae</taxon>
        <taxon>Sphingobium</taxon>
    </lineage>
</organism>
<dbReference type="CDD" id="cd08503">
    <property type="entry name" value="PBP2_NikA_DppA_OppA_like_17"/>
    <property type="match status" value="1"/>
</dbReference>
<dbReference type="PROSITE" id="PS51318">
    <property type="entry name" value="TAT"/>
    <property type="match status" value="1"/>
</dbReference>
<dbReference type="Gene3D" id="3.40.190.10">
    <property type="entry name" value="Periplasmic binding protein-like II"/>
    <property type="match status" value="1"/>
</dbReference>
<reference evidence="4 5" key="1">
    <citation type="journal article" date="2013" name="Genome Announc.">
        <title>Draft Genome Sequence of Sphingobium quisquiliarum Strain P25T, a Novel Hexachlorocyclohexane (HCH)-Degrading Bacterium Isolated from an HCH Dumpsite.</title>
        <authorList>
            <person name="Kumar Singh A."/>
            <person name="Sangwan N."/>
            <person name="Sharma A."/>
            <person name="Gupta V."/>
            <person name="Khurana J.P."/>
            <person name="Lal R."/>
        </authorList>
    </citation>
    <scope>NUCLEOTIDE SEQUENCE [LARGE SCALE GENOMIC DNA]</scope>
    <source>
        <strain evidence="4 5">P25</strain>
    </source>
</reference>
<dbReference type="GO" id="GO:0015833">
    <property type="term" value="P:peptide transport"/>
    <property type="evidence" value="ECO:0007669"/>
    <property type="project" value="TreeGrafter"/>
</dbReference>
<evidence type="ECO:0000256" key="2">
    <source>
        <dbReference type="ARBA" id="ARBA00005695"/>
    </source>
</evidence>
<dbReference type="InterPro" id="IPR006311">
    <property type="entry name" value="TAT_signal"/>
</dbReference>
<comment type="subcellular location">
    <subcellularLocation>
        <location evidence="1">Periplasm</location>
    </subcellularLocation>
</comment>
<evidence type="ECO:0000256" key="1">
    <source>
        <dbReference type="ARBA" id="ARBA00004418"/>
    </source>
</evidence>
<dbReference type="Pfam" id="PF00496">
    <property type="entry name" value="SBP_bac_5"/>
    <property type="match status" value="1"/>
</dbReference>
<evidence type="ECO:0000313" key="4">
    <source>
        <dbReference type="EMBL" id="EQA98682.1"/>
    </source>
</evidence>